<reference evidence="10" key="1">
    <citation type="submission" date="2017-08" db="EMBL/GenBank/DDBJ databases">
        <authorList>
            <person name="Varghese N."/>
            <person name="Submissions S."/>
        </authorList>
    </citation>
    <scope>NUCLEOTIDE SEQUENCE [LARGE SCALE GENOMIC DNA]</scope>
    <source>
        <strain evidence="10">USBA17B2</strain>
    </source>
</reference>
<keyword evidence="3" id="KW-1003">Cell membrane</keyword>
<comment type="subcellular location">
    <subcellularLocation>
        <location evidence="1">Cell membrane</location>
        <topology evidence="1">Multi-pass membrane protein</topology>
    </subcellularLocation>
</comment>
<evidence type="ECO:0000313" key="10">
    <source>
        <dbReference type="Proteomes" id="UP000219688"/>
    </source>
</evidence>
<name>A0A285VV16_9MICO</name>
<dbReference type="PANTHER" id="PTHR40074:SF2">
    <property type="entry name" value="O-ACETYLTRANSFERASE WECH"/>
    <property type="match status" value="1"/>
</dbReference>
<sequence length="347" mass="36985">MTARDVSLDVARGLAIVAIVLGHVGRGLVGSSILDSSVGEALDRGLYLTHLIVFVFVSGLLAPASAARRGVRAYTWARVRLFLYLYVVWSIVQGVVRVALSGQTNTAMSWGELLQLWVPRGHLWFLPFMAAATLVLGLARPWASSRRWSVLAAVTVSLATWGLFSPWIFLQGWPLIGALFVGAALGAKRASARHDRASTPALLGACIVAGTVYALLLLSPAGPPTYFLPDRAAVEVLLGAAASATGLVLVLLMSVLLTRTRLAGAFALLGRQSLVIYLAHILAASGMRILLTSFGVQNAVVHLVAGVVAGVLLPLALVWLARHRAFRWLVEDTPLQGVARQNQEGRP</sequence>
<comment type="similarity">
    <text evidence="2">Belongs to the acyltransferase 3 family.</text>
</comment>
<feature type="transmembrane region" description="Helical" evidence="7">
    <location>
        <begin position="79"/>
        <end position="101"/>
    </location>
</feature>
<evidence type="ECO:0000256" key="1">
    <source>
        <dbReference type="ARBA" id="ARBA00004651"/>
    </source>
</evidence>
<dbReference type="PANTHER" id="PTHR40074">
    <property type="entry name" value="O-ACETYLTRANSFERASE WECH"/>
    <property type="match status" value="1"/>
</dbReference>
<feature type="transmembrane region" description="Helical" evidence="7">
    <location>
        <begin position="170"/>
        <end position="187"/>
    </location>
</feature>
<gene>
    <name evidence="9" type="ORF">SAMN05421879_1174</name>
</gene>
<evidence type="ECO:0000256" key="7">
    <source>
        <dbReference type="SAM" id="Phobius"/>
    </source>
</evidence>
<evidence type="ECO:0000259" key="8">
    <source>
        <dbReference type="Pfam" id="PF01757"/>
    </source>
</evidence>
<feature type="transmembrane region" description="Helical" evidence="7">
    <location>
        <begin position="46"/>
        <end position="67"/>
    </location>
</feature>
<dbReference type="GO" id="GO:0009246">
    <property type="term" value="P:enterobacterial common antigen biosynthetic process"/>
    <property type="evidence" value="ECO:0007669"/>
    <property type="project" value="TreeGrafter"/>
</dbReference>
<evidence type="ECO:0000256" key="4">
    <source>
        <dbReference type="ARBA" id="ARBA00022692"/>
    </source>
</evidence>
<accession>A0A285VV16</accession>
<protein>
    <submittedName>
        <fullName evidence="9">Fucose 4-O-acetylase</fullName>
    </submittedName>
</protein>
<evidence type="ECO:0000313" key="9">
    <source>
        <dbReference type="EMBL" id="SOC57803.1"/>
    </source>
</evidence>
<feature type="transmembrane region" description="Helical" evidence="7">
    <location>
        <begin position="238"/>
        <end position="262"/>
    </location>
</feature>
<evidence type="ECO:0000256" key="3">
    <source>
        <dbReference type="ARBA" id="ARBA00022475"/>
    </source>
</evidence>
<evidence type="ECO:0000256" key="5">
    <source>
        <dbReference type="ARBA" id="ARBA00022989"/>
    </source>
</evidence>
<feature type="domain" description="Acyltransferase 3" evidence="8">
    <location>
        <begin position="6"/>
        <end position="319"/>
    </location>
</feature>
<dbReference type="InterPro" id="IPR002656">
    <property type="entry name" value="Acyl_transf_3_dom"/>
</dbReference>
<feature type="transmembrane region" description="Helical" evidence="7">
    <location>
        <begin position="12"/>
        <end position="34"/>
    </location>
</feature>
<proteinExistence type="inferred from homology"/>
<organism evidence="9 10">
    <name type="scientific">Ornithinimicrobium cerasi</name>
    <dbReference type="NCBI Taxonomy" id="2248773"/>
    <lineage>
        <taxon>Bacteria</taxon>
        <taxon>Bacillati</taxon>
        <taxon>Actinomycetota</taxon>
        <taxon>Actinomycetes</taxon>
        <taxon>Micrococcales</taxon>
        <taxon>Ornithinimicrobiaceae</taxon>
        <taxon>Ornithinimicrobium</taxon>
    </lineage>
</organism>
<dbReference type="RefSeq" id="WP_097189193.1">
    <property type="nucleotide sequence ID" value="NZ_OBQK01000017.1"/>
</dbReference>
<dbReference type="Proteomes" id="UP000219688">
    <property type="component" value="Unassembled WGS sequence"/>
</dbReference>
<keyword evidence="10" id="KW-1185">Reference proteome</keyword>
<dbReference type="AlphaFoldDB" id="A0A285VV16"/>
<evidence type="ECO:0000256" key="2">
    <source>
        <dbReference type="ARBA" id="ARBA00007400"/>
    </source>
</evidence>
<feature type="transmembrane region" description="Helical" evidence="7">
    <location>
        <begin position="148"/>
        <end position="164"/>
    </location>
</feature>
<dbReference type="Pfam" id="PF01757">
    <property type="entry name" value="Acyl_transf_3"/>
    <property type="match status" value="1"/>
</dbReference>
<evidence type="ECO:0000256" key="6">
    <source>
        <dbReference type="ARBA" id="ARBA00023136"/>
    </source>
</evidence>
<dbReference type="EMBL" id="OBQK01000017">
    <property type="protein sequence ID" value="SOC57803.1"/>
    <property type="molecule type" value="Genomic_DNA"/>
</dbReference>
<feature type="transmembrane region" description="Helical" evidence="7">
    <location>
        <begin position="300"/>
        <end position="321"/>
    </location>
</feature>
<dbReference type="GO" id="GO:0005886">
    <property type="term" value="C:plasma membrane"/>
    <property type="evidence" value="ECO:0007669"/>
    <property type="project" value="UniProtKB-SubCell"/>
</dbReference>
<feature type="transmembrane region" description="Helical" evidence="7">
    <location>
        <begin position="121"/>
        <end position="139"/>
    </location>
</feature>
<feature type="transmembrane region" description="Helical" evidence="7">
    <location>
        <begin position="199"/>
        <end position="218"/>
    </location>
</feature>
<keyword evidence="5 7" id="KW-1133">Transmembrane helix</keyword>
<dbReference type="GO" id="GO:0016413">
    <property type="term" value="F:O-acetyltransferase activity"/>
    <property type="evidence" value="ECO:0007669"/>
    <property type="project" value="TreeGrafter"/>
</dbReference>
<keyword evidence="4 7" id="KW-0812">Transmembrane</keyword>
<keyword evidence="6 7" id="KW-0472">Membrane</keyword>